<dbReference type="Pfam" id="PF01124">
    <property type="entry name" value="MAPEG"/>
    <property type="match status" value="1"/>
</dbReference>
<evidence type="ECO:0000256" key="3">
    <source>
        <dbReference type="ARBA" id="ARBA00022989"/>
    </source>
</evidence>
<dbReference type="PANTHER" id="PTHR35814">
    <property type="match status" value="1"/>
</dbReference>
<accession>A0AA41W6R7</accession>
<evidence type="ECO:0000256" key="4">
    <source>
        <dbReference type="ARBA" id="ARBA00023136"/>
    </source>
</evidence>
<keyword evidence="3 5" id="KW-1133">Transmembrane helix</keyword>
<feature type="transmembrane region" description="Helical" evidence="5">
    <location>
        <begin position="6"/>
        <end position="23"/>
    </location>
</feature>
<dbReference type="RefSeq" id="WP_251261415.1">
    <property type="nucleotide sequence ID" value="NZ_JAMQGP010000003.1"/>
</dbReference>
<protein>
    <submittedName>
        <fullName evidence="6">MAPEG family protein</fullName>
    </submittedName>
</protein>
<keyword evidence="4 5" id="KW-0472">Membrane</keyword>
<dbReference type="InterPro" id="IPR023352">
    <property type="entry name" value="MAPEG-like_dom_sf"/>
</dbReference>
<evidence type="ECO:0000313" key="6">
    <source>
        <dbReference type="EMBL" id="MCM2680007.1"/>
    </source>
</evidence>
<evidence type="ECO:0000313" key="7">
    <source>
        <dbReference type="Proteomes" id="UP001165393"/>
    </source>
</evidence>
<organism evidence="6 7">
    <name type="scientific">Echinimonas agarilytica</name>
    <dbReference type="NCBI Taxonomy" id="1215918"/>
    <lineage>
        <taxon>Bacteria</taxon>
        <taxon>Pseudomonadati</taxon>
        <taxon>Pseudomonadota</taxon>
        <taxon>Gammaproteobacteria</taxon>
        <taxon>Alteromonadales</taxon>
        <taxon>Echinimonadaceae</taxon>
        <taxon>Echinimonas</taxon>
    </lineage>
</organism>
<dbReference type="Proteomes" id="UP001165393">
    <property type="component" value="Unassembled WGS sequence"/>
</dbReference>
<dbReference type="EMBL" id="JAMQGP010000003">
    <property type="protein sequence ID" value="MCM2680007.1"/>
    <property type="molecule type" value="Genomic_DNA"/>
</dbReference>
<sequence length="132" mass="14015">MVVSGLYIALHGLLMIALSIGVIKLRRKHLIGIGDGDNEVLARAIRAHANFTEYVPISLIMIAALDFNGASALTIHILGAALFVSRALHAMALRGSSGKSNGRVFGMMGTFVVIIASSVMLMMQFSSWVMAG</sequence>
<gene>
    <name evidence="6" type="ORF">NAF29_10050</name>
</gene>
<keyword evidence="7" id="KW-1185">Reference proteome</keyword>
<feature type="transmembrane region" description="Helical" evidence="5">
    <location>
        <begin position="104"/>
        <end position="125"/>
    </location>
</feature>
<name>A0AA41W6R7_9GAMM</name>
<feature type="transmembrane region" description="Helical" evidence="5">
    <location>
        <begin position="73"/>
        <end position="92"/>
    </location>
</feature>
<comment type="subcellular location">
    <subcellularLocation>
        <location evidence="1">Membrane</location>
    </subcellularLocation>
</comment>
<keyword evidence="2 5" id="KW-0812">Transmembrane</keyword>
<evidence type="ECO:0000256" key="5">
    <source>
        <dbReference type="SAM" id="Phobius"/>
    </source>
</evidence>
<dbReference type="PANTHER" id="PTHR35814:SF1">
    <property type="entry name" value="GLUTATHIONE S-TRANSFERASE-RELATED"/>
    <property type="match status" value="1"/>
</dbReference>
<dbReference type="Gene3D" id="1.20.120.550">
    <property type="entry name" value="Membrane associated eicosanoid/glutathione metabolism-like domain"/>
    <property type="match status" value="1"/>
</dbReference>
<dbReference type="AlphaFoldDB" id="A0AA41W6R7"/>
<dbReference type="GO" id="GO:0016020">
    <property type="term" value="C:membrane"/>
    <property type="evidence" value="ECO:0007669"/>
    <property type="project" value="UniProtKB-SubCell"/>
</dbReference>
<proteinExistence type="predicted"/>
<comment type="caution">
    <text evidence="6">The sequence shown here is derived from an EMBL/GenBank/DDBJ whole genome shotgun (WGS) entry which is preliminary data.</text>
</comment>
<dbReference type="SUPFAM" id="SSF161084">
    <property type="entry name" value="MAPEG domain-like"/>
    <property type="match status" value="1"/>
</dbReference>
<evidence type="ECO:0000256" key="2">
    <source>
        <dbReference type="ARBA" id="ARBA00022692"/>
    </source>
</evidence>
<evidence type="ECO:0000256" key="1">
    <source>
        <dbReference type="ARBA" id="ARBA00004370"/>
    </source>
</evidence>
<dbReference type="InterPro" id="IPR001129">
    <property type="entry name" value="Membr-assoc_MAPEG"/>
</dbReference>
<reference evidence="6 7" key="1">
    <citation type="journal article" date="2013" name="Antonie Van Leeuwenhoek">
        <title>Echinimonas agarilytica gen. nov., sp. nov., a new gammaproteobacterium isolated from the sea urchin Strongylocentrotus intermedius.</title>
        <authorList>
            <person name="Nedashkovskaya O.I."/>
            <person name="Stenkova A.M."/>
            <person name="Zhukova N.V."/>
            <person name="Van Trappen S."/>
            <person name="Lee J.S."/>
            <person name="Kim S.B."/>
        </authorList>
    </citation>
    <scope>NUCLEOTIDE SEQUENCE [LARGE SCALE GENOMIC DNA]</scope>
    <source>
        <strain evidence="6 7">KMM 6351</strain>
    </source>
</reference>